<dbReference type="AlphaFoldDB" id="A0A5C5CQI1"/>
<name>A0A5C5CQI1_9HYPH</name>
<accession>A0A5C5CQI1</accession>
<dbReference type="PIRSF" id="PIRSF021719">
    <property type="entry name" value="DUF1062"/>
    <property type="match status" value="1"/>
</dbReference>
<reference evidence="1 4" key="3">
    <citation type="submission" date="2020-08" db="EMBL/GenBank/DDBJ databases">
        <title>Genomic Encyclopedia of Type Strains, Phase IV (KMG-IV): sequencing the most valuable type-strain genomes for metagenomic binning, comparative biology and taxonomic classification.</title>
        <authorList>
            <person name="Goeker M."/>
        </authorList>
    </citation>
    <scope>NUCLEOTIDE SEQUENCE [LARGE SCALE GENOMIC DNA]</scope>
    <source>
        <strain evidence="1 4">DSM 23868</strain>
    </source>
</reference>
<dbReference type="Proteomes" id="UP000313390">
    <property type="component" value="Unassembled WGS sequence"/>
</dbReference>
<dbReference type="EMBL" id="JACIEX010000003">
    <property type="protein sequence ID" value="MBB4093472.1"/>
    <property type="molecule type" value="Genomic_DNA"/>
</dbReference>
<comment type="caution">
    <text evidence="2">The sequence shown here is derived from an EMBL/GenBank/DDBJ whole genome shotgun (WGS) entry which is preliminary data.</text>
</comment>
<organism evidence="2 3">
    <name type="scientific">Brucella pecoris</name>
    <dbReference type="NCBI Taxonomy" id="867683"/>
    <lineage>
        <taxon>Bacteria</taxon>
        <taxon>Pseudomonadati</taxon>
        <taxon>Pseudomonadota</taxon>
        <taxon>Alphaproteobacteria</taxon>
        <taxon>Hyphomicrobiales</taxon>
        <taxon>Brucellaceae</taxon>
        <taxon>Brucella/Ochrobactrum group</taxon>
        <taxon>Brucella</taxon>
    </lineage>
</organism>
<dbReference type="OrthoDB" id="9810886at2"/>
<dbReference type="Proteomes" id="UP000553980">
    <property type="component" value="Unassembled WGS sequence"/>
</dbReference>
<gene>
    <name evidence="2" type="ORF">FIB18_08555</name>
    <name evidence="1" type="ORF">GGQ79_001974</name>
</gene>
<keyword evidence="4" id="KW-1185">Reference proteome</keyword>
<dbReference type="RefSeq" id="WP_140020290.1">
    <property type="nucleotide sequence ID" value="NZ_JACIEX010000003.1"/>
</dbReference>
<evidence type="ECO:0000313" key="2">
    <source>
        <dbReference type="EMBL" id="TNV13692.1"/>
    </source>
</evidence>
<reference evidence="2" key="2">
    <citation type="submission" date="2019-06" db="EMBL/GenBank/DDBJ databases">
        <authorList>
            <person name="Hu M."/>
        </authorList>
    </citation>
    <scope>NUCLEOTIDE SEQUENCE</scope>
    <source>
        <strain evidence="2">08RB2639</strain>
    </source>
</reference>
<sequence>MSNTLRVRWTVTPKIAPQPWIACSGCGKLKAFQSSGKVRLNANGRKLDAWLIYKCLTCDKTWNRPIFERQNVREIDPKILEALQSNDPQWIWTEAFDIQALRRKSQRVDEFSECEVAKGIARGTASSKAIEIELHVALPVSIRLDRLLATELQMSRASLQALCDRGVIRIEPDENSILRRRIKTGVVISINPGELDRETGWQSLVTGSALERGSD</sequence>
<evidence type="ECO:0000313" key="3">
    <source>
        <dbReference type="Proteomes" id="UP000313390"/>
    </source>
</evidence>
<evidence type="ECO:0000313" key="1">
    <source>
        <dbReference type="EMBL" id="MBB4093472.1"/>
    </source>
</evidence>
<proteinExistence type="predicted"/>
<evidence type="ECO:0000313" key="4">
    <source>
        <dbReference type="Proteomes" id="UP000553980"/>
    </source>
</evidence>
<dbReference type="InterPro" id="IPR009412">
    <property type="entry name" value="DUF1062"/>
</dbReference>
<protein>
    <submittedName>
        <fullName evidence="2">DUF1062 domain-containing protein</fullName>
    </submittedName>
</protein>
<dbReference type="Pfam" id="PF06353">
    <property type="entry name" value="DUF1062"/>
    <property type="match status" value="1"/>
</dbReference>
<dbReference type="EMBL" id="VEWK01000003">
    <property type="protein sequence ID" value="TNV13692.1"/>
    <property type="molecule type" value="Genomic_DNA"/>
</dbReference>
<reference evidence="2 3" key="1">
    <citation type="journal article" date="2011" name="Int. J. Syst. Evol. Microbiol.">
        <title>Ochrobactrum pecoris sp. nov., isolated from farm animals.</title>
        <authorList>
            <person name="Kampfer P."/>
            <person name="Huber B."/>
            <person name="Busse H.J."/>
            <person name="Scholz H.C."/>
            <person name="Tomaso H."/>
            <person name="Hotzel H."/>
            <person name="Melzer F."/>
        </authorList>
    </citation>
    <scope>NUCLEOTIDE SEQUENCE [LARGE SCALE GENOMIC DNA]</scope>
    <source>
        <strain evidence="2 3">08RB2639</strain>
    </source>
</reference>